<accession>A0A1B6ED54</accession>
<evidence type="ECO:0000313" key="1">
    <source>
        <dbReference type="EMBL" id="JAS35820.1"/>
    </source>
</evidence>
<proteinExistence type="predicted"/>
<gene>
    <name evidence="1" type="ORF">g.44709</name>
</gene>
<protein>
    <submittedName>
        <fullName evidence="1">Uncharacterized protein</fullName>
    </submittedName>
</protein>
<sequence>KSMIGIYRKYGKMKFTKNKRIIPMRHFTIIFAILGTIVTIFGAKSGQVEYENELEQTKSEEYKTKMFKTINKAQEKVTKLMMRQLNTIRRRATSNEDKARVLMNIVQAELKVLKLIKKRGRRKEYESKDIYDDVLNQIKMIEDLEYFKYKPYEDRILRCVKILRNIHFSRHELYRQGVLKPYNRVYDNMVPRIWAINTPAEYHDSIPQY</sequence>
<reference evidence="1" key="1">
    <citation type="submission" date="2015-12" db="EMBL/GenBank/DDBJ databases">
        <title>De novo transcriptome assembly of four potential Pierce s Disease insect vectors from Arizona vineyards.</title>
        <authorList>
            <person name="Tassone E.E."/>
        </authorList>
    </citation>
    <scope>NUCLEOTIDE SEQUENCE</scope>
</reference>
<name>A0A1B6ED54_9HEMI</name>
<dbReference type="EMBL" id="GEDC01001478">
    <property type="protein sequence ID" value="JAS35820.1"/>
    <property type="molecule type" value="Transcribed_RNA"/>
</dbReference>
<feature type="non-terminal residue" evidence="1">
    <location>
        <position position="1"/>
    </location>
</feature>
<organism evidence="1">
    <name type="scientific">Clastoptera arizonana</name>
    <name type="common">Arizona spittle bug</name>
    <dbReference type="NCBI Taxonomy" id="38151"/>
    <lineage>
        <taxon>Eukaryota</taxon>
        <taxon>Metazoa</taxon>
        <taxon>Ecdysozoa</taxon>
        <taxon>Arthropoda</taxon>
        <taxon>Hexapoda</taxon>
        <taxon>Insecta</taxon>
        <taxon>Pterygota</taxon>
        <taxon>Neoptera</taxon>
        <taxon>Paraneoptera</taxon>
        <taxon>Hemiptera</taxon>
        <taxon>Auchenorrhyncha</taxon>
        <taxon>Cercopoidea</taxon>
        <taxon>Clastopteridae</taxon>
        <taxon>Clastoptera</taxon>
    </lineage>
</organism>
<dbReference type="AlphaFoldDB" id="A0A1B6ED54"/>